<comment type="caution">
    <text evidence="12">The sequence shown here is derived from an EMBL/GenBank/DDBJ whole genome shotgun (WGS) entry which is preliminary data.</text>
</comment>
<dbReference type="GO" id="GO:0005783">
    <property type="term" value="C:endoplasmic reticulum"/>
    <property type="evidence" value="ECO:0007669"/>
    <property type="project" value="TreeGrafter"/>
</dbReference>
<dbReference type="GO" id="GO:0005216">
    <property type="term" value="F:monoatomic ion channel activity"/>
    <property type="evidence" value="ECO:0007669"/>
    <property type="project" value="InterPro"/>
</dbReference>
<dbReference type="GO" id="GO:0009881">
    <property type="term" value="F:photoreceptor activity"/>
    <property type="evidence" value="ECO:0007669"/>
    <property type="project" value="UniProtKB-KW"/>
</dbReference>
<comment type="subcellular location">
    <subcellularLocation>
        <location evidence="1">Membrane</location>
        <topology evidence="1">Multi-pass membrane protein</topology>
    </subcellularLocation>
</comment>
<feature type="transmembrane region" description="Helical" evidence="11">
    <location>
        <begin position="169"/>
        <end position="187"/>
    </location>
</feature>
<protein>
    <recommendedName>
        <fullName evidence="14">Opsin</fullName>
    </recommendedName>
</protein>
<dbReference type="Pfam" id="PF01036">
    <property type="entry name" value="Bac_rhodopsin"/>
    <property type="match status" value="1"/>
</dbReference>
<evidence type="ECO:0000256" key="9">
    <source>
        <dbReference type="ARBA" id="ARBA00023136"/>
    </source>
</evidence>
<evidence type="ECO:0000256" key="1">
    <source>
        <dbReference type="ARBA" id="ARBA00004141"/>
    </source>
</evidence>
<evidence type="ECO:0000256" key="5">
    <source>
        <dbReference type="ARBA" id="ARBA00022692"/>
    </source>
</evidence>
<dbReference type="InterPro" id="IPR001425">
    <property type="entry name" value="Arc/bac/fun_rhodopsins"/>
</dbReference>
<evidence type="ECO:0000256" key="4">
    <source>
        <dbReference type="ARBA" id="ARBA00022606"/>
    </source>
</evidence>
<dbReference type="RefSeq" id="XP_060283575.1">
    <property type="nucleotide sequence ID" value="XM_060431042.1"/>
</dbReference>
<dbReference type="PANTHER" id="PTHR28286">
    <property type="match status" value="1"/>
</dbReference>
<dbReference type="SUPFAM" id="SSF81321">
    <property type="entry name" value="Family A G protein-coupled receptor-like"/>
    <property type="match status" value="1"/>
</dbReference>
<dbReference type="PROSITE" id="PS00327">
    <property type="entry name" value="BACTERIAL_OPSIN_RET"/>
    <property type="match status" value="1"/>
</dbReference>
<feature type="transmembrane region" description="Helical" evidence="11">
    <location>
        <begin position="142"/>
        <end position="160"/>
    </location>
</feature>
<keyword evidence="9 11" id="KW-0472">Membrane</keyword>
<evidence type="ECO:0000256" key="7">
    <source>
        <dbReference type="ARBA" id="ARBA00022989"/>
    </source>
</evidence>
<feature type="transmembrane region" description="Helical" evidence="11">
    <location>
        <begin position="238"/>
        <end position="258"/>
    </location>
</feature>
<dbReference type="PANTHER" id="PTHR28286:SF2">
    <property type="entry name" value="BACTERIORHODOPSIN _OPSIN, NOPA (EUROFUNG)"/>
    <property type="match status" value="1"/>
</dbReference>
<keyword evidence="3" id="KW-0600">Photoreceptor protein</keyword>
<organism evidence="12 13">
    <name type="scientific">Phialemonium atrogriseum</name>
    <dbReference type="NCBI Taxonomy" id="1093897"/>
    <lineage>
        <taxon>Eukaryota</taxon>
        <taxon>Fungi</taxon>
        <taxon>Dikarya</taxon>
        <taxon>Ascomycota</taxon>
        <taxon>Pezizomycotina</taxon>
        <taxon>Sordariomycetes</taxon>
        <taxon>Sordariomycetidae</taxon>
        <taxon>Cephalothecales</taxon>
        <taxon>Cephalothecaceae</taxon>
        <taxon>Phialemonium</taxon>
    </lineage>
</organism>
<evidence type="ECO:0000313" key="13">
    <source>
        <dbReference type="Proteomes" id="UP001244011"/>
    </source>
</evidence>
<keyword evidence="8" id="KW-0157">Chromophore</keyword>
<keyword evidence="7 11" id="KW-1133">Transmembrane helix</keyword>
<evidence type="ECO:0000256" key="11">
    <source>
        <dbReference type="SAM" id="Phobius"/>
    </source>
</evidence>
<feature type="transmembrane region" description="Helical" evidence="11">
    <location>
        <begin position="60"/>
        <end position="79"/>
    </location>
</feature>
<dbReference type="GO" id="GO:0007602">
    <property type="term" value="P:phototransduction"/>
    <property type="evidence" value="ECO:0007669"/>
    <property type="project" value="UniProtKB-KW"/>
</dbReference>
<dbReference type="FunFam" id="1.20.1070.10:FF:000160">
    <property type="entry name" value="Related to Opsin-1"/>
    <property type="match status" value="1"/>
</dbReference>
<feature type="transmembrane region" description="Helical" evidence="11">
    <location>
        <begin position="207"/>
        <end position="226"/>
    </location>
</feature>
<proteinExistence type="inferred from homology"/>
<dbReference type="Proteomes" id="UP001244011">
    <property type="component" value="Unassembled WGS sequence"/>
</dbReference>
<comment type="similarity">
    <text evidence="2">Belongs to the archaeal/bacterial/fungal opsin family.</text>
</comment>
<name>A0AAJ0C278_9PEZI</name>
<dbReference type="AlphaFoldDB" id="A0AAJ0C278"/>
<dbReference type="GeneID" id="85314229"/>
<accession>A0AAJ0C278</accession>
<reference evidence="12" key="1">
    <citation type="submission" date="2023-06" db="EMBL/GenBank/DDBJ databases">
        <title>Genome-scale phylogeny and comparative genomics of the fungal order Sordariales.</title>
        <authorList>
            <consortium name="Lawrence Berkeley National Laboratory"/>
            <person name="Hensen N."/>
            <person name="Bonometti L."/>
            <person name="Westerberg I."/>
            <person name="Brannstrom I.O."/>
            <person name="Guillou S."/>
            <person name="Cros-Aarteil S."/>
            <person name="Calhoun S."/>
            <person name="Haridas S."/>
            <person name="Kuo A."/>
            <person name="Mondo S."/>
            <person name="Pangilinan J."/>
            <person name="Riley R."/>
            <person name="Labutti K."/>
            <person name="Andreopoulos B."/>
            <person name="Lipzen A."/>
            <person name="Chen C."/>
            <person name="Yanf M."/>
            <person name="Daum C."/>
            <person name="Ng V."/>
            <person name="Clum A."/>
            <person name="Steindorff A."/>
            <person name="Ohm R."/>
            <person name="Martin F."/>
            <person name="Silar P."/>
            <person name="Natvig D."/>
            <person name="Lalanne C."/>
            <person name="Gautier V."/>
            <person name="Ament-Velasquez S.L."/>
            <person name="Kruys A."/>
            <person name="Hutchinson M.I."/>
            <person name="Powell A.J."/>
            <person name="Barry K."/>
            <person name="Miller A.N."/>
            <person name="Grigoriev I.V."/>
            <person name="Debuchy R."/>
            <person name="Gladieux P."/>
            <person name="Thoren M.H."/>
            <person name="Johannesson H."/>
        </authorList>
    </citation>
    <scope>NUCLEOTIDE SEQUENCE</scope>
    <source>
        <strain evidence="12">8032-3</strain>
    </source>
</reference>
<evidence type="ECO:0000256" key="2">
    <source>
        <dbReference type="ARBA" id="ARBA00008130"/>
    </source>
</evidence>
<evidence type="ECO:0000313" key="12">
    <source>
        <dbReference type="EMBL" id="KAK1767362.1"/>
    </source>
</evidence>
<sequence>MKTAHPGPVDPIPTVIPTPPEYQFASATGHRTLWIVFVLMALTSATLAGLSWKVPISRRLYHVLATTAAIIGTLSYFALATGQGTTLRCTGVRDHHKHVPDTPAHAVCRAVPWARYVDWTLGTPPLLVALCALAGVDGARTLLAVAADLVFKLAGLFAALGRERTPQRWGWYAIAWIAYLVVIWHVAVHGSRAVRGRGAGVSRTFGSLALFALVLWTIYPIVWAIAGGARRINVDSEILVYAVLDVLAKAGFGLWLVLSLRRVPDANIELGGYWTNGFASQGRIRIGDDDEGA</sequence>
<keyword evidence="5 11" id="KW-0812">Transmembrane</keyword>
<dbReference type="EMBL" id="MU839008">
    <property type="protein sequence ID" value="KAK1767362.1"/>
    <property type="molecule type" value="Genomic_DNA"/>
</dbReference>
<evidence type="ECO:0000256" key="3">
    <source>
        <dbReference type="ARBA" id="ARBA00022543"/>
    </source>
</evidence>
<evidence type="ECO:0000256" key="6">
    <source>
        <dbReference type="ARBA" id="ARBA00022925"/>
    </source>
</evidence>
<keyword evidence="6" id="KW-0681">Retinal protein</keyword>
<keyword evidence="4" id="KW-0716">Sensory transduction</keyword>
<dbReference type="InterPro" id="IPR018229">
    <property type="entry name" value="Rhodopsin_retinal_BS"/>
</dbReference>
<evidence type="ECO:0008006" key="14">
    <source>
        <dbReference type="Google" id="ProtNLM"/>
    </source>
</evidence>
<feature type="transmembrane region" description="Helical" evidence="11">
    <location>
        <begin position="33"/>
        <end position="54"/>
    </location>
</feature>
<evidence type="ECO:0000256" key="10">
    <source>
        <dbReference type="ARBA" id="ARBA00023170"/>
    </source>
</evidence>
<evidence type="ECO:0000256" key="8">
    <source>
        <dbReference type="ARBA" id="ARBA00022991"/>
    </source>
</evidence>
<gene>
    <name evidence="12" type="ORF">QBC33DRAFT_578174</name>
</gene>
<keyword evidence="10" id="KW-0675">Receptor</keyword>
<dbReference type="SMART" id="SM01021">
    <property type="entry name" value="Bac_rhodopsin"/>
    <property type="match status" value="1"/>
</dbReference>
<keyword evidence="13" id="KW-1185">Reference proteome</keyword>
<dbReference type="PRINTS" id="PR00251">
    <property type="entry name" value="BACTRLOPSIN"/>
</dbReference>
<dbReference type="CDD" id="cd15028">
    <property type="entry name" value="7tm_Opsin-1_euk"/>
    <property type="match status" value="1"/>
</dbReference>
<dbReference type="GO" id="GO:0005886">
    <property type="term" value="C:plasma membrane"/>
    <property type="evidence" value="ECO:0007669"/>
    <property type="project" value="TreeGrafter"/>
</dbReference>
<dbReference type="Gene3D" id="1.20.1070.10">
    <property type="entry name" value="Rhodopsin 7-helix transmembrane proteins"/>
    <property type="match status" value="1"/>
</dbReference>